<name>B7GIY6_ANOFW</name>
<evidence type="ECO:0000259" key="4">
    <source>
        <dbReference type="Pfam" id="PF13490"/>
    </source>
</evidence>
<dbReference type="KEGG" id="afl:Aflv_0148"/>
<sequence>MRQMPCSKQIVQWMHDYLDGDIPKEEEQQLRSHIQQCEACREHFYALEKTVAFVENVSHFTPSDDFIKKVMYNLPREKRRVRWKRWLTHHPFLTAASLFFLLSTSSLWAVWQEDNEFSFSKQEHLIVQNHTVIVPRGKVVEGDIVVRNGDIQIEGEVRGNVTVINGHKYLASAGEVTGQIEEVNEVFDWIWYNVKRVGYNIAKTLTK</sequence>
<protein>
    <recommendedName>
        <fullName evidence="2">Anti-sigma-W factor RsiW</fullName>
    </recommendedName>
</protein>
<feature type="domain" description="Putative zinc-finger" evidence="4">
    <location>
        <begin position="8"/>
        <end position="41"/>
    </location>
</feature>
<accession>B7GIY6</accession>
<dbReference type="AlphaFoldDB" id="B7GIY6"/>
<proteinExistence type="inferred from homology"/>
<reference evidence="5 6" key="1">
    <citation type="journal article" date="2008" name="Genome Biol.">
        <title>Encapsulated in silica: genome, proteome and physiology of the thermophilic bacterium Anoxybacillus flavithermus WK1.</title>
        <authorList>
            <person name="Saw J.H."/>
            <person name="Mountain B.W."/>
            <person name="Feng L."/>
            <person name="Omelchenko M.V."/>
            <person name="Hou S."/>
            <person name="Saito J.A."/>
            <person name="Stott M.B."/>
            <person name="Li D."/>
            <person name="Zhao G."/>
            <person name="Wu J."/>
            <person name="Galperin M.Y."/>
            <person name="Koonin E.V."/>
            <person name="Makarova K.S."/>
            <person name="Wolf Y.I."/>
            <person name="Rigden D.J."/>
            <person name="Dunfield P.F."/>
            <person name="Wang L."/>
            <person name="Alam M."/>
        </authorList>
    </citation>
    <scope>NUCLEOTIDE SEQUENCE [LARGE SCALE GENOMIC DNA]</scope>
    <source>
        <strain evidence="6">DSM 21510 / WK1</strain>
    </source>
</reference>
<gene>
    <name evidence="5" type="primary">rsiW</name>
    <name evidence="5" type="ordered locus">Aflv_0148</name>
</gene>
<evidence type="ECO:0000256" key="2">
    <source>
        <dbReference type="ARBA" id="ARBA00024438"/>
    </source>
</evidence>
<evidence type="ECO:0000313" key="6">
    <source>
        <dbReference type="Proteomes" id="UP000000742"/>
    </source>
</evidence>
<comment type="similarity">
    <text evidence="1">Belongs to the zinc-associated anti-sigma factor (ZAS) superfamily. Anti-sigma-W factor family.</text>
</comment>
<keyword evidence="3" id="KW-0472">Membrane</keyword>
<keyword evidence="3" id="KW-0812">Transmembrane</keyword>
<evidence type="ECO:0000313" key="5">
    <source>
        <dbReference type="EMBL" id="ACJ32532.1"/>
    </source>
</evidence>
<keyword evidence="3" id="KW-1133">Transmembrane helix</keyword>
<dbReference type="eggNOG" id="COG5662">
    <property type="taxonomic scope" value="Bacteria"/>
</dbReference>
<dbReference type="InterPro" id="IPR027383">
    <property type="entry name" value="Znf_put"/>
</dbReference>
<feature type="transmembrane region" description="Helical" evidence="3">
    <location>
        <begin position="86"/>
        <end position="111"/>
    </location>
</feature>
<organism evidence="5 6">
    <name type="scientific">Anoxybacillus flavithermus (strain DSM 21510 / WK1)</name>
    <dbReference type="NCBI Taxonomy" id="491915"/>
    <lineage>
        <taxon>Bacteria</taxon>
        <taxon>Bacillati</taxon>
        <taxon>Bacillota</taxon>
        <taxon>Bacilli</taxon>
        <taxon>Bacillales</taxon>
        <taxon>Anoxybacillaceae</taxon>
        <taxon>Anoxybacillus</taxon>
    </lineage>
</organism>
<dbReference type="Pfam" id="PF13490">
    <property type="entry name" value="zf-HC2"/>
    <property type="match status" value="1"/>
</dbReference>
<dbReference type="InterPro" id="IPR041916">
    <property type="entry name" value="Anti_sigma_zinc_sf"/>
</dbReference>
<evidence type="ECO:0000256" key="3">
    <source>
        <dbReference type="SAM" id="Phobius"/>
    </source>
</evidence>
<dbReference type="Gene3D" id="1.10.10.1320">
    <property type="entry name" value="Anti-sigma factor, zinc-finger domain"/>
    <property type="match status" value="1"/>
</dbReference>
<dbReference type="EMBL" id="CP000922">
    <property type="protein sequence ID" value="ACJ32532.1"/>
    <property type="molecule type" value="Genomic_DNA"/>
</dbReference>
<evidence type="ECO:0000256" key="1">
    <source>
        <dbReference type="ARBA" id="ARBA00024353"/>
    </source>
</evidence>
<dbReference type="Proteomes" id="UP000000742">
    <property type="component" value="Chromosome"/>
</dbReference>
<dbReference type="HOGENOM" id="CLU_1347302_0_0_9"/>
<dbReference type="STRING" id="491915.Aflv_0148"/>